<feature type="chain" id="PRO_5007155198" evidence="1">
    <location>
        <begin position="23"/>
        <end position="140"/>
    </location>
</feature>
<proteinExistence type="predicted"/>
<reference evidence="2 3" key="1">
    <citation type="submission" date="2015-10" db="EMBL/GenBank/DDBJ databases">
        <title>Draft genome sequence of Streptomyces griseoruber DSM 40281, type strain for the species Streptomyces griseoruber.</title>
        <authorList>
            <person name="Ruckert C."/>
            <person name="Winkler A."/>
            <person name="Kalinowski J."/>
            <person name="Kampfer P."/>
            <person name="Glaeser S."/>
        </authorList>
    </citation>
    <scope>NUCLEOTIDE SEQUENCE [LARGE SCALE GENOMIC DNA]</scope>
    <source>
        <strain evidence="2 3">DSM 40281</strain>
    </source>
</reference>
<feature type="signal peptide" evidence="1">
    <location>
        <begin position="1"/>
        <end position="22"/>
    </location>
</feature>
<evidence type="ECO:0000313" key="3">
    <source>
        <dbReference type="Proteomes" id="UP000052982"/>
    </source>
</evidence>
<gene>
    <name evidence="2" type="ORF">AQJ64_41660</name>
</gene>
<dbReference type="Gene3D" id="2.80.10.50">
    <property type="match status" value="1"/>
</dbReference>
<comment type="caution">
    <text evidence="2">The sequence shown here is derived from an EMBL/GenBank/DDBJ whole genome shotgun (WGS) entry which is preliminary data.</text>
</comment>
<evidence type="ECO:0000256" key="1">
    <source>
        <dbReference type="SAM" id="SignalP"/>
    </source>
</evidence>
<keyword evidence="3" id="KW-1185">Reference proteome</keyword>
<dbReference type="CDD" id="cd23415">
    <property type="entry name" value="beta-trefoil_Ricin_AH"/>
    <property type="match status" value="1"/>
</dbReference>
<dbReference type="OrthoDB" id="3534750at2"/>
<dbReference type="InterPro" id="IPR035992">
    <property type="entry name" value="Ricin_B-like_lectins"/>
</dbReference>
<dbReference type="AlphaFoldDB" id="A0A117R7L0"/>
<dbReference type="Proteomes" id="UP000052982">
    <property type="component" value="Unassembled WGS sequence"/>
</dbReference>
<dbReference type="SUPFAM" id="SSF50370">
    <property type="entry name" value="Ricin B-like lectins"/>
    <property type="match status" value="1"/>
</dbReference>
<dbReference type="EMBL" id="LMWW01000075">
    <property type="protein sequence ID" value="KUN75571.1"/>
    <property type="molecule type" value="Genomic_DNA"/>
</dbReference>
<name>A0A117R7L0_9ACTN</name>
<evidence type="ECO:0000313" key="2">
    <source>
        <dbReference type="EMBL" id="KUN75571.1"/>
    </source>
</evidence>
<organism evidence="2 3">
    <name type="scientific">Streptomyces griseoruber</name>
    <dbReference type="NCBI Taxonomy" id="1943"/>
    <lineage>
        <taxon>Bacteria</taxon>
        <taxon>Bacillati</taxon>
        <taxon>Actinomycetota</taxon>
        <taxon>Actinomycetes</taxon>
        <taxon>Kitasatosporales</taxon>
        <taxon>Streptomycetaceae</taxon>
        <taxon>Streptomyces</taxon>
    </lineage>
</organism>
<keyword evidence="1" id="KW-0732">Signal</keyword>
<protein>
    <submittedName>
        <fullName evidence="2">Uncharacterized protein</fullName>
    </submittedName>
</protein>
<sequence>MGLATAVATVVNAGFFAQSASAAENTWIRNLDTNNCLTAVNWSSSPRGNGCTFGDRSQLWDRRGATIVKAYTNQCLDSNANGDVYWIECNGGNYQNWRYLSGNRVQNAQTGRDLAQQPGSDWIVASTGGTNNRWEFSGGE</sequence>
<dbReference type="PROSITE" id="PS50231">
    <property type="entry name" value="RICIN_B_LECTIN"/>
    <property type="match status" value="1"/>
</dbReference>
<accession>A0A117R7L0</accession>